<dbReference type="Proteomes" id="UP001501495">
    <property type="component" value="Unassembled WGS sequence"/>
</dbReference>
<dbReference type="Pfam" id="PF04029">
    <property type="entry name" value="2-ph_phosp"/>
    <property type="match status" value="1"/>
</dbReference>
<evidence type="ECO:0000256" key="4">
    <source>
        <dbReference type="ARBA" id="ARBA00021948"/>
    </source>
</evidence>
<dbReference type="RefSeq" id="WP_344734384.1">
    <property type="nucleotide sequence ID" value="NZ_BAAAZH010000024.1"/>
</dbReference>
<comment type="cofactor">
    <cofactor evidence="1">
        <name>Mg(2+)</name>
        <dbReference type="ChEBI" id="CHEBI:18420"/>
    </cofactor>
</comment>
<proteinExistence type="inferred from homology"/>
<dbReference type="SUPFAM" id="SSF142823">
    <property type="entry name" value="ComB-like"/>
    <property type="match status" value="1"/>
</dbReference>
<evidence type="ECO:0000256" key="5">
    <source>
        <dbReference type="ARBA" id="ARBA00022801"/>
    </source>
</evidence>
<reference evidence="9" key="1">
    <citation type="journal article" date="2019" name="Int. J. Syst. Evol. Microbiol.">
        <title>The Global Catalogue of Microorganisms (GCM) 10K type strain sequencing project: providing services to taxonomists for standard genome sequencing and annotation.</title>
        <authorList>
            <consortium name="The Broad Institute Genomics Platform"/>
            <consortium name="The Broad Institute Genome Sequencing Center for Infectious Disease"/>
            <person name="Wu L."/>
            <person name="Ma J."/>
        </authorList>
    </citation>
    <scope>NUCLEOTIDE SEQUENCE [LARGE SCALE GENOMIC DNA]</scope>
    <source>
        <strain evidence="9">JCM 16703</strain>
    </source>
</reference>
<dbReference type="Gene3D" id="3.90.1560.10">
    <property type="entry name" value="ComB-like"/>
    <property type="match status" value="1"/>
</dbReference>
<dbReference type="EC" id="3.1.3.71" evidence="3"/>
<evidence type="ECO:0000313" key="9">
    <source>
        <dbReference type="Proteomes" id="UP001501495"/>
    </source>
</evidence>
<accession>A0ABP7XR71</accession>
<dbReference type="PANTHER" id="PTHR37311">
    <property type="entry name" value="2-PHOSPHOSULFOLACTATE PHOSPHATASE-RELATED"/>
    <property type="match status" value="1"/>
</dbReference>
<evidence type="ECO:0000256" key="1">
    <source>
        <dbReference type="ARBA" id="ARBA00001946"/>
    </source>
</evidence>
<organism evidence="8 9">
    <name type="scientific">Nocardioides fonticola</name>
    <dbReference type="NCBI Taxonomy" id="450363"/>
    <lineage>
        <taxon>Bacteria</taxon>
        <taxon>Bacillati</taxon>
        <taxon>Actinomycetota</taxon>
        <taxon>Actinomycetes</taxon>
        <taxon>Propionibacteriales</taxon>
        <taxon>Nocardioidaceae</taxon>
        <taxon>Nocardioides</taxon>
    </lineage>
</organism>
<protein>
    <recommendedName>
        <fullName evidence="4">Probable 2-phosphosulfolactate phosphatase</fullName>
        <ecNumber evidence="3">3.1.3.71</ecNumber>
    </recommendedName>
</protein>
<evidence type="ECO:0000256" key="2">
    <source>
        <dbReference type="ARBA" id="ARBA00009997"/>
    </source>
</evidence>
<dbReference type="PANTHER" id="PTHR37311:SF1">
    <property type="entry name" value="2-PHOSPHOSULFOLACTATE PHOSPHATASE-RELATED"/>
    <property type="match status" value="1"/>
</dbReference>
<keyword evidence="6" id="KW-0460">Magnesium</keyword>
<evidence type="ECO:0000256" key="6">
    <source>
        <dbReference type="ARBA" id="ARBA00022842"/>
    </source>
</evidence>
<name>A0ABP7XR71_9ACTN</name>
<keyword evidence="5" id="KW-0378">Hydrolase</keyword>
<gene>
    <name evidence="8" type="ORF">GCM10022215_31190</name>
</gene>
<dbReference type="EMBL" id="BAAAZH010000024">
    <property type="protein sequence ID" value="GAA4123967.1"/>
    <property type="molecule type" value="Genomic_DNA"/>
</dbReference>
<keyword evidence="9" id="KW-1185">Reference proteome</keyword>
<evidence type="ECO:0000256" key="7">
    <source>
        <dbReference type="ARBA" id="ARBA00033711"/>
    </source>
</evidence>
<sequence>MGGPDPAHHPAHTQGEYAVRCEWGPVGAAAIVADLGPRDLAVVVDVLSFSTTVTVAVAAGATVWPYRWKDDRAAAFAAEQDAVLAVGRLEARTPGSPPQARVSLSPAEIGAAAAPGSRFVLPSPNGATISAAIGEVGVPVVAGCLRNATAVARRVDAVLAAGGRVAVVPCGERWPDGSLRPAQEDWWGAGAILAALTAPVALSAEALAAADAYRAAGPGALAASASGRELVAKGYADDVAVAGRLDADVVVPMLRDGAFVST</sequence>
<dbReference type="InterPro" id="IPR036702">
    <property type="entry name" value="ComB-like_sf"/>
</dbReference>
<comment type="caution">
    <text evidence="8">The sequence shown here is derived from an EMBL/GenBank/DDBJ whole genome shotgun (WGS) entry which is preliminary data.</text>
</comment>
<dbReference type="InterPro" id="IPR005238">
    <property type="entry name" value="ComB-like"/>
</dbReference>
<comment type="catalytic activity">
    <reaction evidence="7">
        <text>(2R)-O-phospho-3-sulfolactate + H2O = (2R)-3-sulfolactate + phosphate</text>
        <dbReference type="Rhea" id="RHEA:23416"/>
        <dbReference type="ChEBI" id="CHEBI:15377"/>
        <dbReference type="ChEBI" id="CHEBI:15597"/>
        <dbReference type="ChEBI" id="CHEBI:43474"/>
        <dbReference type="ChEBI" id="CHEBI:58738"/>
        <dbReference type="EC" id="3.1.3.71"/>
    </reaction>
</comment>
<evidence type="ECO:0000256" key="3">
    <source>
        <dbReference type="ARBA" id="ARBA00012953"/>
    </source>
</evidence>
<comment type="similarity">
    <text evidence="2">Belongs to the ComB family.</text>
</comment>
<evidence type="ECO:0000313" key="8">
    <source>
        <dbReference type="EMBL" id="GAA4123967.1"/>
    </source>
</evidence>